<dbReference type="Proteomes" id="UP000094527">
    <property type="component" value="Unassembled WGS sequence"/>
</dbReference>
<feature type="compositionally biased region" description="Basic and acidic residues" evidence="1">
    <location>
        <begin position="1038"/>
        <end position="1053"/>
    </location>
</feature>
<dbReference type="GO" id="GO:0005634">
    <property type="term" value="C:nucleus"/>
    <property type="evidence" value="ECO:0007669"/>
    <property type="project" value="TreeGrafter"/>
</dbReference>
<evidence type="ECO:0000313" key="2">
    <source>
        <dbReference type="EMBL" id="ODN06283.1"/>
    </source>
</evidence>
<gene>
    <name evidence="2" type="ORF">Ocin01_00430</name>
</gene>
<feature type="compositionally biased region" description="Basic residues" evidence="1">
    <location>
        <begin position="131"/>
        <end position="168"/>
    </location>
</feature>
<protein>
    <submittedName>
        <fullName evidence="2">Uncharacterized protein</fullName>
    </submittedName>
</protein>
<dbReference type="EMBL" id="LJIJ01000008">
    <property type="protein sequence ID" value="ODN06283.1"/>
    <property type="molecule type" value="Genomic_DNA"/>
</dbReference>
<feature type="compositionally biased region" description="Basic and acidic residues" evidence="1">
    <location>
        <begin position="121"/>
        <end position="130"/>
    </location>
</feature>
<reference evidence="2 3" key="1">
    <citation type="journal article" date="2016" name="Genome Biol. Evol.">
        <title>Gene Family Evolution Reflects Adaptation to Soil Environmental Stressors in the Genome of the Collembolan Orchesella cincta.</title>
        <authorList>
            <person name="Faddeeva-Vakhrusheva A."/>
            <person name="Derks M.F."/>
            <person name="Anvar S.Y."/>
            <person name="Agamennone V."/>
            <person name="Suring W."/>
            <person name="Smit S."/>
            <person name="van Straalen N.M."/>
            <person name="Roelofs D."/>
        </authorList>
    </citation>
    <scope>NUCLEOTIDE SEQUENCE [LARGE SCALE GENOMIC DNA]</scope>
    <source>
        <tissue evidence="2">Mixed pool</tissue>
    </source>
</reference>
<feature type="region of interest" description="Disordered" evidence="1">
    <location>
        <begin position="1"/>
        <end position="242"/>
    </location>
</feature>
<feature type="compositionally biased region" description="Basic residues" evidence="1">
    <location>
        <begin position="1026"/>
        <end position="1037"/>
    </location>
</feature>
<feature type="compositionally biased region" description="Polar residues" evidence="1">
    <location>
        <begin position="737"/>
        <end position="747"/>
    </location>
</feature>
<feature type="compositionally biased region" description="Basic and acidic residues" evidence="1">
    <location>
        <begin position="89"/>
        <end position="99"/>
    </location>
</feature>
<dbReference type="InterPro" id="IPR051037">
    <property type="entry name" value="RNAPII_TF_IWS1"/>
</dbReference>
<feature type="region of interest" description="Disordered" evidence="1">
    <location>
        <begin position="437"/>
        <end position="483"/>
    </location>
</feature>
<organism evidence="2 3">
    <name type="scientific">Orchesella cincta</name>
    <name type="common">Springtail</name>
    <name type="synonym">Podura cincta</name>
    <dbReference type="NCBI Taxonomy" id="48709"/>
    <lineage>
        <taxon>Eukaryota</taxon>
        <taxon>Metazoa</taxon>
        <taxon>Ecdysozoa</taxon>
        <taxon>Arthropoda</taxon>
        <taxon>Hexapoda</taxon>
        <taxon>Collembola</taxon>
        <taxon>Entomobryomorpha</taxon>
        <taxon>Entomobryoidea</taxon>
        <taxon>Orchesellidae</taxon>
        <taxon>Orchesellinae</taxon>
        <taxon>Orchesella</taxon>
    </lineage>
</organism>
<dbReference type="PANTHER" id="PTHR46010:SF1">
    <property type="entry name" value="PROTEIN IWS1 HOMOLOG"/>
    <property type="match status" value="1"/>
</dbReference>
<feature type="region of interest" description="Disordered" evidence="1">
    <location>
        <begin position="970"/>
        <end position="989"/>
    </location>
</feature>
<feature type="region of interest" description="Disordered" evidence="1">
    <location>
        <begin position="734"/>
        <end position="787"/>
    </location>
</feature>
<proteinExistence type="predicted"/>
<feature type="compositionally biased region" description="Pro residues" evidence="1">
    <location>
        <begin position="977"/>
        <end position="987"/>
    </location>
</feature>
<feature type="region of interest" description="Disordered" evidence="1">
    <location>
        <begin position="944"/>
        <end position="963"/>
    </location>
</feature>
<accession>A0A1D2NLX2</accession>
<feature type="compositionally biased region" description="Basic residues" evidence="1">
    <location>
        <begin position="1054"/>
        <end position="1068"/>
    </location>
</feature>
<dbReference type="STRING" id="48709.A0A1D2NLX2"/>
<keyword evidence="3" id="KW-1185">Reference proteome</keyword>
<feature type="compositionally biased region" description="Basic and acidic residues" evidence="1">
    <location>
        <begin position="1220"/>
        <end position="1237"/>
    </location>
</feature>
<dbReference type="GO" id="GO:0016973">
    <property type="term" value="P:poly(A)+ mRNA export from nucleus"/>
    <property type="evidence" value="ECO:0007669"/>
    <property type="project" value="TreeGrafter"/>
</dbReference>
<dbReference type="PANTHER" id="PTHR46010">
    <property type="entry name" value="PROTEIN IWS1 HOMOLOG"/>
    <property type="match status" value="1"/>
</dbReference>
<feature type="compositionally biased region" description="Polar residues" evidence="1">
    <location>
        <begin position="467"/>
        <end position="477"/>
    </location>
</feature>
<feature type="compositionally biased region" description="Polar residues" evidence="1">
    <location>
        <begin position="753"/>
        <end position="771"/>
    </location>
</feature>
<feature type="compositionally biased region" description="Basic and acidic residues" evidence="1">
    <location>
        <begin position="13"/>
        <end position="80"/>
    </location>
</feature>
<evidence type="ECO:0000313" key="3">
    <source>
        <dbReference type="Proteomes" id="UP000094527"/>
    </source>
</evidence>
<comment type="caution">
    <text evidence="2">The sequence shown here is derived from an EMBL/GenBank/DDBJ whole genome shotgun (WGS) entry which is preliminary data.</text>
</comment>
<evidence type="ECO:0000256" key="1">
    <source>
        <dbReference type="SAM" id="MobiDB-lite"/>
    </source>
</evidence>
<feature type="region of interest" description="Disordered" evidence="1">
    <location>
        <begin position="998"/>
        <end position="1123"/>
    </location>
</feature>
<feature type="compositionally biased region" description="Basic and acidic residues" evidence="1">
    <location>
        <begin position="1016"/>
        <end position="1025"/>
    </location>
</feature>
<feature type="compositionally biased region" description="Basic residues" evidence="1">
    <location>
        <begin position="206"/>
        <end position="227"/>
    </location>
</feature>
<feature type="region of interest" description="Disordered" evidence="1">
    <location>
        <begin position="1171"/>
        <end position="1248"/>
    </location>
</feature>
<feature type="compositionally biased region" description="Basic and acidic residues" evidence="1">
    <location>
        <begin position="173"/>
        <end position="203"/>
    </location>
</feature>
<dbReference type="OrthoDB" id="5877502at2759"/>
<name>A0A1D2NLX2_ORCCI</name>
<sequence length="1333" mass="149764">MSRLDETAGVEPKTPENDKTAKGKESGNSEKEKTAEKSNRNEDSVSSKKDKNESGKKDEGKEDSKRKRKEDERVHRDKKSEKRKRSKERRSSEKSRDSDEGGEVGVTSTGLPIKIPASAMPEKKQSDSRDHRSRSPRHKRDRSRSPRHKRSKSPRKKSRSPRRRRKSRSPITRVERVPREPTHVRENRERRRSTSAERVERFLARTNRRSRSPSNGHVRKRHRRSRSKSPTPSSITKRDNREFHEKLALMTEGKWSDDMENRWKLMEVDEAMFKESFGDRQKLLIEVPEKHENYGEEWTHFWEQRFQEVEEQGLDAEKYDYVPEWKDFWNKRLKELLAKEFETKIKEIKKKYGMDFDTLKRLRCKPEVVPVPPAPVLTPHLVVAPSLAMIPPLPHVGLPPLPVPAPHNTMVPQMVPPPQAAAPLPVPSPKASILAFASGSVSSRSTTSDDHTSRPMSISDGGDDNNHSGIKTSTNAPTKPAVPVTAGDIMSTWEKLRTGGGSSNLSATSGDRVTAQQTSLPKAVNNNIDAKSNADSGSIASYEFDGYDIPQVLRLMCSVEDHLSYYAIKVQEYFTRAEEMELKKRNAAKKLLDEEEFVALLFTLRERFMKMIRANVLHRDVLRSLNHIVYALDSMMESPQCQMYKNKLASAAESNSANSNVEPEVKNNESVIDKSAEDARVSSVRTEKVTPAATHRTMEEEIARLLTVFLLTNGHADISDSNLRYFVKKMVPPLTPTEPTSQPTRASPGNPASGPSDTRTFNVPPSSNQQRPAGRPEPGQLDGQWDAVDGSMFSRTYNIANSRAGSGFPSLPTAYRPSSEEDEPPRHGRGMSMPGMGRGRGSGSNNMPSSENSGAQSPFRGRGYGGINSSYPPYYDQHVLPEILGKGGLNTQSVSSCSQNNISTLDAASSVVTSMLGNTQFRQTQTPLELQKRPQVSVDQLTSSVVNEEHPSNEIVIDSDDSITIFDNHQSKTVKESPPPAPQPRLPPGILNMIMKEKKRQQAPEAGEILSEEESQFDRRVEREPQKKKKKKRKKERHHESRDSSSDSEADSRRRYHRKRKRRKRKRKDERYETRRRTPSPSPARSEISSGSSIQLLRKAPPRHDDSDIEVLEELPLPTTPPSLIQGRALLRESNLQDKDNCTYNWNMADVTSPIASPPLSIVGSSSAKSVCRGDENNQFAPTCPGKKPKKRSANWDTVSEASSRARRKKHSNSTVVQKDNNKEEENFVRKSKERKASRIATSNKKDDEEAVCSSKKVSKVTSVSETFWTTNDDAKSLCSISTNESLDVKESDKTPIVCGAQPVRKYRASCEIEKEPGEISDSISSVSSVLND</sequence>
<feature type="region of interest" description="Disordered" evidence="1">
    <location>
        <begin position="801"/>
        <end position="865"/>
    </location>
</feature>